<dbReference type="InterPro" id="IPR004375">
    <property type="entry name" value="NanQ/TabA/YiaL"/>
</dbReference>
<accession>A0A089HQ90</accession>
<name>A0A089HQ90_PAEDU</name>
<dbReference type="Gene3D" id="2.60.120.370">
    <property type="entry name" value="YhcH/YjgK/YiaL"/>
    <property type="match status" value="1"/>
</dbReference>
<evidence type="ECO:0000313" key="2">
    <source>
        <dbReference type="Proteomes" id="UP000029409"/>
    </source>
</evidence>
<dbReference type="AlphaFoldDB" id="A0A089HQ90"/>
<protein>
    <recommendedName>
        <fullName evidence="3">YhcH/YjgK/YiaL family protein</fullName>
    </recommendedName>
</protein>
<dbReference type="Pfam" id="PF04074">
    <property type="entry name" value="DUF386"/>
    <property type="match status" value="1"/>
</dbReference>
<evidence type="ECO:0000313" key="1">
    <source>
        <dbReference type="EMBL" id="AIQ12538.1"/>
    </source>
</evidence>
<dbReference type="PANTHER" id="PTHR34986">
    <property type="entry name" value="EVOLVED BETA-GALACTOSIDASE SUBUNIT BETA"/>
    <property type="match status" value="1"/>
</dbReference>
<dbReference type="KEGG" id="pdu:PDUR_11980"/>
<organism evidence="1 2">
    <name type="scientific">Paenibacillus durus</name>
    <name type="common">Paenibacillus azotofixans</name>
    <dbReference type="NCBI Taxonomy" id="44251"/>
    <lineage>
        <taxon>Bacteria</taxon>
        <taxon>Bacillati</taxon>
        <taxon>Bacillota</taxon>
        <taxon>Bacilli</taxon>
        <taxon>Bacillales</taxon>
        <taxon>Paenibacillaceae</taxon>
        <taxon>Paenibacillus</taxon>
    </lineage>
</organism>
<gene>
    <name evidence="1" type="ORF">PDUR_11980</name>
</gene>
<evidence type="ECO:0008006" key="3">
    <source>
        <dbReference type="Google" id="ProtNLM"/>
    </source>
</evidence>
<dbReference type="eggNOG" id="COG2731">
    <property type="taxonomic scope" value="Bacteria"/>
</dbReference>
<dbReference type="RefSeq" id="WP_042206385.1">
    <property type="nucleotide sequence ID" value="NZ_CP009288.1"/>
</dbReference>
<dbReference type="NCBIfam" id="TIGR00022">
    <property type="entry name" value="YhcH/YjgK/YiaL family protein"/>
    <property type="match status" value="1"/>
</dbReference>
<dbReference type="OrthoDB" id="9792756at2"/>
<dbReference type="GO" id="GO:0005829">
    <property type="term" value="C:cytosol"/>
    <property type="evidence" value="ECO:0007669"/>
    <property type="project" value="TreeGrafter"/>
</dbReference>
<reference evidence="1 2" key="1">
    <citation type="submission" date="2014-08" db="EMBL/GenBank/DDBJ databases">
        <title>Comparative genomics of the Paenibacillus odorifer group.</title>
        <authorList>
            <person name="den Bakker H.C."/>
            <person name="Tsai Y.-C."/>
            <person name="Martin N."/>
            <person name="Korlach J."/>
            <person name="Wiedmann M."/>
        </authorList>
    </citation>
    <scope>NUCLEOTIDE SEQUENCE [LARGE SCALE GENOMIC DNA]</scope>
    <source>
        <strain evidence="1 2">DSM 1735</strain>
    </source>
</reference>
<dbReference type="SUPFAM" id="SSF51197">
    <property type="entry name" value="Clavaminate synthase-like"/>
    <property type="match status" value="1"/>
</dbReference>
<dbReference type="STRING" id="44251.PDUR_11980"/>
<dbReference type="EMBL" id="CP009288">
    <property type="protein sequence ID" value="AIQ12538.1"/>
    <property type="molecule type" value="Genomic_DNA"/>
</dbReference>
<keyword evidence="2" id="KW-1185">Reference proteome</keyword>
<dbReference type="PANTHER" id="PTHR34986:SF1">
    <property type="entry name" value="PROTEIN YIAL"/>
    <property type="match status" value="1"/>
</dbReference>
<proteinExistence type="predicted"/>
<sequence length="158" mass="18454">MIFSNIESGEPIEKKYTEPVVRAVRYLQEHQHEFAHMETGIYPIDGDDFFVQVFDVTTRQKEEARPEVHRKYVEVHYSVEGKERIGFAVDLGKNTVTETLLETKDAIFYAEIDRETELVLEPGDYAIFFPEDVHRPIWEHGGKISIRRVVIKINEAIM</sequence>
<dbReference type="InterPro" id="IPR037012">
    <property type="entry name" value="NanQ/TabA/YiaL_sf"/>
</dbReference>
<dbReference type="Proteomes" id="UP000029409">
    <property type="component" value="Chromosome"/>
</dbReference>